<feature type="chain" id="PRO_5020700355" description="Lipoprotein" evidence="1">
    <location>
        <begin position="22"/>
        <end position="129"/>
    </location>
</feature>
<gene>
    <name evidence="2" type="ORF">E2A64_08110</name>
</gene>
<keyword evidence="3" id="KW-1185">Reference proteome</keyword>
<protein>
    <recommendedName>
        <fullName evidence="4">Lipoprotein</fullName>
    </recommendedName>
</protein>
<evidence type="ECO:0000313" key="3">
    <source>
        <dbReference type="Proteomes" id="UP000295131"/>
    </source>
</evidence>
<proteinExistence type="predicted"/>
<dbReference type="RefSeq" id="WP_133283869.1">
    <property type="nucleotide sequence ID" value="NZ_SMSI01000001.1"/>
</dbReference>
<organism evidence="2 3">
    <name type="scientific">Pseudohoeflea suaedae</name>
    <dbReference type="NCBI Taxonomy" id="877384"/>
    <lineage>
        <taxon>Bacteria</taxon>
        <taxon>Pseudomonadati</taxon>
        <taxon>Pseudomonadota</taxon>
        <taxon>Alphaproteobacteria</taxon>
        <taxon>Hyphomicrobiales</taxon>
        <taxon>Rhizobiaceae</taxon>
        <taxon>Pseudohoeflea</taxon>
    </lineage>
</organism>
<accession>A0A4R5PPN9</accession>
<dbReference type="Proteomes" id="UP000295131">
    <property type="component" value="Unassembled WGS sequence"/>
</dbReference>
<evidence type="ECO:0008006" key="4">
    <source>
        <dbReference type="Google" id="ProtNLM"/>
    </source>
</evidence>
<dbReference type="OrthoDB" id="8419513at2"/>
<name>A0A4R5PPN9_9HYPH</name>
<keyword evidence="1" id="KW-0732">Signal</keyword>
<sequence>MITARRLTALSLAAVAAAALAGCNEQPKPSSGSAHAQAVTTLQKVNTQAHQCWLKDDAFKAYGIVPELDTSGTPRLLVIPRGKPQSLPQLVIAAMGPDVSLYGPLTDSALSPRIKADVGRWSKGASGCA</sequence>
<dbReference type="EMBL" id="SMSI01000001">
    <property type="protein sequence ID" value="TDH39036.1"/>
    <property type="molecule type" value="Genomic_DNA"/>
</dbReference>
<feature type="signal peptide" evidence="1">
    <location>
        <begin position="1"/>
        <end position="21"/>
    </location>
</feature>
<comment type="caution">
    <text evidence="2">The sequence shown here is derived from an EMBL/GenBank/DDBJ whole genome shotgun (WGS) entry which is preliminary data.</text>
</comment>
<dbReference type="AlphaFoldDB" id="A0A4R5PPN9"/>
<reference evidence="2 3" key="1">
    <citation type="journal article" date="2013" name="Int. J. Syst. Evol. Microbiol.">
        <title>Hoeflea suaedae sp. nov., an endophytic bacterium isolated from the root of the halophyte Suaeda maritima.</title>
        <authorList>
            <person name="Chung E.J."/>
            <person name="Park J.A."/>
            <person name="Pramanik P."/>
            <person name="Bibi F."/>
            <person name="Jeon C.O."/>
            <person name="Chung Y.R."/>
        </authorList>
    </citation>
    <scope>NUCLEOTIDE SEQUENCE [LARGE SCALE GENOMIC DNA]</scope>
    <source>
        <strain evidence="2 3">YC6898</strain>
    </source>
</reference>
<dbReference type="PROSITE" id="PS51257">
    <property type="entry name" value="PROKAR_LIPOPROTEIN"/>
    <property type="match status" value="1"/>
</dbReference>
<evidence type="ECO:0000313" key="2">
    <source>
        <dbReference type="EMBL" id="TDH39036.1"/>
    </source>
</evidence>
<evidence type="ECO:0000256" key="1">
    <source>
        <dbReference type="SAM" id="SignalP"/>
    </source>
</evidence>